<accession>A0AAD5MGF2</accession>
<evidence type="ECO:0000256" key="1">
    <source>
        <dbReference type="SAM" id="MobiDB-lite"/>
    </source>
</evidence>
<sequence>MEYQRYHETEKREDYEYHARVESPSYHEQMREKCAESQRIPSAIYGDGSIHRDDRLGESRA</sequence>
<dbReference type="EMBL" id="JAHQIW010003295">
    <property type="protein sequence ID" value="KAJ1358095.1"/>
    <property type="molecule type" value="Genomic_DNA"/>
</dbReference>
<dbReference type="AlphaFoldDB" id="A0AAD5MGF2"/>
<feature type="region of interest" description="Disordered" evidence="1">
    <location>
        <begin position="1"/>
        <end position="61"/>
    </location>
</feature>
<feature type="compositionally biased region" description="Basic and acidic residues" evidence="1">
    <location>
        <begin position="49"/>
        <end position="61"/>
    </location>
</feature>
<reference evidence="2" key="1">
    <citation type="submission" date="2021-06" db="EMBL/GenBank/DDBJ databases">
        <title>Parelaphostrongylus tenuis whole genome reference sequence.</title>
        <authorList>
            <person name="Garwood T.J."/>
            <person name="Larsen P.A."/>
            <person name="Fountain-Jones N.M."/>
            <person name="Garbe J.R."/>
            <person name="Macchietto M.G."/>
            <person name="Kania S.A."/>
            <person name="Gerhold R.W."/>
            <person name="Richards J.E."/>
            <person name="Wolf T.M."/>
        </authorList>
    </citation>
    <scope>NUCLEOTIDE SEQUENCE</scope>
    <source>
        <strain evidence="2">MNPRO001-30</strain>
        <tissue evidence="2">Meninges</tissue>
    </source>
</reference>
<protein>
    <submittedName>
        <fullName evidence="2">Uncharacterized protein</fullName>
    </submittedName>
</protein>
<evidence type="ECO:0000313" key="3">
    <source>
        <dbReference type="Proteomes" id="UP001196413"/>
    </source>
</evidence>
<feature type="compositionally biased region" description="Basic and acidic residues" evidence="1">
    <location>
        <begin position="1"/>
        <end position="21"/>
    </location>
</feature>
<organism evidence="2 3">
    <name type="scientific">Parelaphostrongylus tenuis</name>
    <name type="common">Meningeal worm</name>
    <dbReference type="NCBI Taxonomy" id="148309"/>
    <lineage>
        <taxon>Eukaryota</taxon>
        <taxon>Metazoa</taxon>
        <taxon>Ecdysozoa</taxon>
        <taxon>Nematoda</taxon>
        <taxon>Chromadorea</taxon>
        <taxon>Rhabditida</taxon>
        <taxon>Rhabditina</taxon>
        <taxon>Rhabditomorpha</taxon>
        <taxon>Strongyloidea</taxon>
        <taxon>Metastrongylidae</taxon>
        <taxon>Parelaphostrongylus</taxon>
    </lineage>
</organism>
<evidence type="ECO:0000313" key="2">
    <source>
        <dbReference type="EMBL" id="KAJ1358095.1"/>
    </source>
</evidence>
<comment type="caution">
    <text evidence="2">The sequence shown here is derived from an EMBL/GenBank/DDBJ whole genome shotgun (WGS) entry which is preliminary data.</text>
</comment>
<dbReference type="Proteomes" id="UP001196413">
    <property type="component" value="Unassembled WGS sequence"/>
</dbReference>
<gene>
    <name evidence="2" type="ORF">KIN20_016405</name>
</gene>
<proteinExistence type="predicted"/>
<keyword evidence="3" id="KW-1185">Reference proteome</keyword>
<name>A0AAD5MGF2_PARTN</name>